<protein>
    <submittedName>
        <fullName evidence="3">Glycosyltransferase</fullName>
    </submittedName>
</protein>
<dbReference type="GO" id="GO:0016757">
    <property type="term" value="F:glycosyltransferase activity"/>
    <property type="evidence" value="ECO:0007669"/>
    <property type="project" value="InterPro"/>
</dbReference>
<dbReference type="Pfam" id="PF13439">
    <property type="entry name" value="Glyco_transf_4"/>
    <property type="match status" value="1"/>
</dbReference>
<dbReference type="OrthoDB" id="7560678at2"/>
<dbReference type="SUPFAM" id="SSF53756">
    <property type="entry name" value="UDP-Glycosyltransferase/glycogen phosphorylase"/>
    <property type="match status" value="1"/>
</dbReference>
<comment type="caution">
    <text evidence="3">The sequence shown here is derived from an EMBL/GenBank/DDBJ whole genome shotgun (WGS) entry which is preliminary data.</text>
</comment>
<gene>
    <name evidence="3" type="ORF">EGI11_07345</name>
</gene>
<dbReference type="InterPro" id="IPR001296">
    <property type="entry name" value="Glyco_trans_1"/>
</dbReference>
<dbReference type="Proteomes" id="UP000270224">
    <property type="component" value="Unassembled WGS sequence"/>
</dbReference>
<dbReference type="AlphaFoldDB" id="A0A3N0WYY9"/>
<reference evidence="4" key="1">
    <citation type="submission" date="2018-11" db="EMBL/GenBank/DDBJ databases">
        <title>Proposal to divide the Flavobacteriaceae and reorganize its genera based on Amino Acid Identity values calculated from whole genome sequences.</title>
        <authorList>
            <person name="Nicholson A.C."/>
            <person name="Gulvik C.A."/>
            <person name="Whitney A.M."/>
            <person name="Humrighouse B.W."/>
            <person name="Bell M."/>
            <person name="Holmens B."/>
            <person name="Steigerwalt A."/>
            <person name="Villarma A."/>
            <person name="Sheth M."/>
            <person name="Batra D."/>
            <person name="Pryor J."/>
            <person name="Bernardet J.-F."/>
            <person name="Hugo C."/>
            <person name="Kampfer P."/>
            <person name="Newman J."/>
            <person name="Mcquiston J.R."/>
        </authorList>
    </citation>
    <scope>NUCLEOTIDE SEQUENCE [LARGE SCALE GENOMIC DNA]</scope>
    <source>
        <strain evidence="4">H3056</strain>
    </source>
</reference>
<dbReference type="RefSeq" id="WP_123265800.1">
    <property type="nucleotide sequence ID" value="NZ_RJUG01000003.1"/>
</dbReference>
<proteinExistence type="predicted"/>
<evidence type="ECO:0000313" key="3">
    <source>
        <dbReference type="EMBL" id="ROI09219.1"/>
    </source>
</evidence>
<organism evidence="3 4">
    <name type="scientific">Kaistella daneshvariae</name>
    <dbReference type="NCBI Taxonomy" id="2487074"/>
    <lineage>
        <taxon>Bacteria</taxon>
        <taxon>Pseudomonadati</taxon>
        <taxon>Bacteroidota</taxon>
        <taxon>Flavobacteriia</taxon>
        <taxon>Flavobacteriales</taxon>
        <taxon>Weeksellaceae</taxon>
        <taxon>Chryseobacterium group</taxon>
        <taxon>Kaistella</taxon>
    </lineage>
</organism>
<sequence>MKILHIINSLATGGAEKLILDTIPKYNDAGIKADILLLNGTAHPFLEELKLMNCCEIFVLGESSPYQLKFIFKLIPYFKKYDLVHAHLFPTNYFAAAAKRISRSRAPLVMTEHNTSNRRFRSRKLLWLNKTVYKAFTKIVCITDEVKHVVETKAHVRHEKLILIYNGVDTLKFARAPALRRSEINPKLSDVDFLLVQVSSFREQKDQSTAIRALSILPSNIKLILVGEGSLRDLNKRLVQELSLEDRVVFLGNRSDVACILKASDVGILSTHFEGFGLAAVEGMASGRPFIGSDVPGLSEVVAGAGILFPQGDERKLAAEVLRLMTDKEYYQAIAASGKIRAAQYDIDRMVQAHIDLYRELTNS</sequence>
<accession>A0A3N0WYY9</accession>
<evidence type="ECO:0000259" key="2">
    <source>
        <dbReference type="Pfam" id="PF13439"/>
    </source>
</evidence>
<dbReference type="Pfam" id="PF00534">
    <property type="entry name" value="Glycos_transf_1"/>
    <property type="match status" value="1"/>
</dbReference>
<evidence type="ECO:0000313" key="4">
    <source>
        <dbReference type="Proteomes" id="UP000270224"/>
    </source>
</evidence>
<dbReference type="InterPro" id="IPR028098">
    <property type="entry name" value="Glyco_trans_4-like_N"/>
</dbReference>
<dbReference type="Gene3D" id="3.40.50.2000">
    <property type="entry name" value="Glycogen Phosphorylase B"/>
    <property type="match status" value="2"/>
</dbReference>
<evidence type="ECO:0000259" key="1">
    <source>
        <dbReference type="Pfam" id="PF00534"/>
    </source>
</evidence>
<feature type="domain" description="Glycosyltransferase subfamily 4-like N-terminal" evidence="2">
    <location>
        <begin position="13"/>
        <end position="170"/>
    </location>
</feature>
<dbReference type="PANTHER" id="PTHR12526:SF630">
    <property type="entry name" value="GLYCOSYLTRANSFERASE"/>
    <property type="match status" value="1"/>
</dbReference>
<feature type="domain" description="Glycosyl transferase family 1" evidence="1">
    <location>
        <begin position="191"/>
        <end position="339"/>
    </location>
</feature>
<dbReference type="PANTHER" id="PTHR12526">
    <property type="entry name" value="GLYCOSYLTRANSFERASE"/>
    <property type="match status" value="1"/>
</dbReference>
<name>A0A3N0WYY9_9FLAO</name>
<keyword evidence="3" id="KW-0808">Transferase</keyword>
<dbReference type="EMBL" id="RJUG01000003">
    <property type="protein sequence ID" value="ROI09219.1"/>
    <property type="molecule type" value="Genomic_DNA"/>
</dbReference>